<sequence>MSDEKKVKSVVSQVDVSDLESSSYNKEDVVNQTVRGLKPRHIQLIALGGAIGTGLFVGSGAALSTCGPAPLLMSYIFMSFMVWTVMNQLGEMATFLPLPGEATLYAMARRYAGDSFAFTSGWNIYYAQAIIVPAEITAVAFVIQYWTDANSAIFISIFIVCSIALNLMPVKYYGESEFWVSTIKLLCLTGLIIVGIVIFFGGGPAQTGVLGFHYWKTPGAFTEHLVSGNTGRFLALWTAIIKSGFSFVLMPEVITATAAEAVYPRRNLPKACDRFIYRLAFFYICGTLVIGVIIGYNDPRLMDAVAAGASGAAGSPFVIGIQNAGISVLPHIINACILTSAYSCGTSLLYGSSRGLYSMALQGDAPKIFAKVNRFGVPIYAVGLTSCFTLLAYLNCSNSASKVFTWLSNIATVSGFISWILVSLTYIQYRKVIKFHGLDSRVPYRPKLQMIGAYSSVFIFTLISLTNGYAVFFPDAWNVSDFFAAYCTLLILFVLFFGYMLIRRDFKMFKHPKDIDVFALLDRAEQEEADDKIVYEAEAAEKQTFLHKLWRWIA</sequence>
<dbReference type="PANTHER" id="PTHR43341:SF36">
    <property type="entry name" value="PROLINE-SPECIFIC PERMEASE"/>
    <property type="match status" value="1"/>
</dbReference>
<feature type="transmembrane region" description="Helical" evidence="8">
    <location>
        <begin position="185"/>
        <end position="215"/>
    </location>
</feature>
<reference evidence="10" key="1">
    <citation type="submission" date="2022-03" db="EMBL/GenBank/DDBJ databases">
        <authorList>
            <person name="Legras J.-L."/>
            <person name="Devillers H."/>
            <person name="Grondin C."/>
        </authorList>
    </citation>
    <scope>NUCLEOTIDE SEQUENCE</scope>
    <source>
        <strain evidence="10">CLIB 1423</strain>
    </source>
</reference>
<comment type="subcellular location">
    <subcellularLocation>
        <location evidence="1">Membrane</location>
        <topology evidence="1">Multi-pass membrane protein</topology>
    </subcellularLocation>
</comment>
<name>A0A9P0QW12_9ASCO</name>
<keyword evidence="6 8" id="KW-1133">Transmembrane helix</keyword>
<evidence type="ECO:0000256" key="7">
    <source>
        <dbReference type="ARBA" id="ARBA00023136"/>
    </source>
</evidence>
<comment type="similarity">
    <text evidence="2">Belongs to the amino acid-polyamine-organocation (APC) superfamily. YAT (TC 2.A.3.10) family.</text>
</comment>
<dbReference type="Gene3D" id="1.20.1740.10">
    <property type="entry name" value="Amino acid/polyamine transporter I"/>
    <property type="match status" value="1"/>
</dbReference>
<evidence type="ECO:0000259" key="9">
    <source>
        <dbReference type="Pfam" id="PF00324"/>
    </source>
</evidence>
<dbReference type="GO" id="GO:0016020">
    <property type="term" value="C:membrane"/>
    <property type="evidence" value="ECO:0007669"/>
    <property type="project" value="UniProtKB-SubCell"/>
</dbReference>
<feature type="transmembrane region" description="Helical" evidence="8">
    <location>
        <begin position="275"/>
        <end position="296"/>
    </location>
</feature>
<feature type="transmembrane region" description="Helical" evidence="8">
    <location>
        <begin position="482"/>
        <end position="502"/>
    </location>
</feature>
<dbReference type="AlphaFoldDB" id="A0A9P0QW12"/>
<evidence type="ECO:0000256" key="8">
    <source>
        <dbReference type="SAM" id="Phobius"/>
    </source>
</evidence>
<dbReference type="OrthoDB" id="3900342at2759"/>
<evidence type="ECO:0000313" key="11">
    <source>
        <dbReference type="Proteomes" id="UP000837801"/>
    </source>
</evidence>
<feature type="transmembrane region" description="Helical" evidence="8">
    <location>
        <begin position="152"/>
        <end position="173"/>
    </location>
</feature>
<keyword evidence="5" id="KW-0029">Amino-acid transport</keyword>
<evidence type="ECO:0000256" key="5">
    <source>
        <dbReference type="ARBA" id="ARBA00022970"/>
    </source>
</evidence>
<dbReference type="PIRSF" id="PIRSF006060">
    <property type="entry name" value="AA_transporter"/>
    <property type="match status" value="1"/>
</dbReference>
<feature type="transmembrane region" description="Helical" evidence="8">
    <location>
        <begin position="406"/>
        <end position="427"/>
    </location>
</feature>
<dbReference type="InterPro" id="IPR050524">
    <property type="entry name" value="APC_YAT"/>
</dbReference>
<feature type="transmembrane region" description="Helical" evidence="8">
    <location>
        <begin position="448"/>
        <end position="470"/>
    </location>
</feature>
<comment type="caution">
    <text evidence="10">The sequence shown here is derived from an EMBL/GenBank/DDBJ whole genome shotgun (WGS) entry which is preliminary data.</text>
</comment>
<protein>
    <submittedName>
        <fullName evidence="10">Proline-specific permease</fullName>
    </submittedName>
</protein>
<dbReference type="PANTHER" id="PTHR43341">
    <property type="entry name" value="AMINO ACID PERMEASE"/>
    <property type="match status" value="1"/>
</dbReference>
<dbReference type="InterPro" id="IPR004841">
    <property type="entry name" value="AA-permease/SLC12A_dom"/>
</dbReference>
<gene>
    <name evidence="10" type="ORF">CLIB1423_43S00298</name>
</gene>
<dbReference type="FunFam" id="1.20.1740.10:FF:000001">
    <property type="entry name" value="Amino acid permease"/>
    <property type="match status" value="1"/>
</dbReference>
<feature type="domain" description="Amino acid permease/ SLC12A" evidence="9">
    <location>
        <begin position="41"/>
        <end position="510"/>
    </location>
</feature>
<evidence type="ECO:0000256" key="4">
    <source>
        <dbReference type="ARBA" id="ARBA00022692"/>
    </source>
</evidence>
<dbReference type="PROSITE" id="PS00218">
    <property type="entry name" value="AMINO_ACID_PERMEASE_1"/>
    <property type="match status" value="1"/>
</dbReference>
<feature type="transmembrane region" description="Helical" evidence="8">
    <location>
        <begin position="44"/>
        <end position="63"/>
    </location>
</feature>
<dbReference type="GO" id="GO:0015171">
    <property type="term" value="F:amino acid transmembrane transporter activity"/>
    <property type="evidence" value="ECO:0007669"/>
    <property type="project" value="TreeGrafter"/>
</dbReference>
<proteinExistence type="inferred from homology"/>
<evidence type="ECO:0000256" key="6">
    <source>
        <dbReference type="ARBA" id="ARBA00022989"/>
    </source>
</evidence>
<feature type="transmembrane region" description="Helical" evidence="8">
    <location>
        <begin position="372"/>
        <end position="394"/>
    </location>
</feature>
<feature type="transmembrane region" description="Helical" evidence="8">
    <location>
        <begin position="332"/>
        <end position="351"/>
    </location>
</feature>
<dbReference type="InterPro" id="IPR004840">
    <property type="entry name" value="Amino_acid_permease_CS"/>
</dbReference>
<dbReference type="EMBL" id="CAKXYY010000043">
    <property type="protein sequence ID" value="CAH2356027.1"/>
    <property type="molecule type" value="Genomic_DNA"/>
</dbReference>
<keyword evidence="4 8" id="KW-0812">Transmembrane</keyword>
<organism evidence="10 11">
    <name type="scientific">[Candida] railenensis</name>
    <dbReference type="NCBI Taxonomy" id="45579"/>
    <lineage>
        <taxon>Eukaryota</taxon>
        <taxon>Fungi</taxon>
        <taxon>Dikarya</taxon>
        <taxon>Ascomycota</taxon>
        <taxon>Saccharomycotina</taxon>
        <taxon>Pichiomycetes</taxon>
        <taxon>Debaryomycetaceae</taxon>
        <taxon>Kurtzmaniella</taxon>
    </lineage>
</organism>
<evidence type="ECO:0000256" key="3">
    <source>
        <dbReference type="ARBA" id="ARBA00022448"/>
    </source>
</evidence>
<keyword evidence="7 8" id="KW-0472">Membrane</keyword>
<feature type="transmembrane region" description="Helical" evidence="8">
    <location>
        <begin position="235"/>
        <end position="263"/>
    </location>
</feature>
<keyword evidence="11" id="KW-1185">Reference proteome</keyword>
<feature type="transmembrane region" description="Helical" evidence="8">
    <location>
        <begin position="124"/>
        <end position="146"/>
    </location>
</feature>
<evidence type="ECO:0000313" key="10">
    <source>
        <dbReference type="EMBL" id="CAH2356027.1"/>
    </source>
</evidence>
<accession>A0A9P0QW12</accession>
<keyword evidence="3" id="KW-0813">Transport</keyword>
<dbReference type="Proteomes" id="UP000837801">
    <property type="component" value="Unassembled WGS sequence"/>
</dbReference>
<feature type="transmembrane region" description="Helical" evidence="8">
    <location>
        <begin position="69"/>
        <end position="86"/>
    </location>
</feature>
<evidence type="ECO:0000256" key="1">
    <source>
        <dbReference type="ARBA" id="ARBA00004141"/>
    </source>
</evidence>
<evidence type="ECO:0000256" key="2">
    <source>
        <dbReference type="ARBA" id="ARBA00006983"/>
    </source>
</evidence>
<dbReference type="Pfam" id="PF00324">
    <property type="entry name" value="AA_permease"/>
    <property type="match status" value="1"/>
</dbReference>